<evidence type="ECO:0000313" key="2">
    <source>
        <dbReference type="Proteomes" id="UP000032515"/>
    </source>
</evidence>
<evidence type="ECO:0000313" key="1">
    <source>
        <dbReference type="EMBL" id="KIZ45568.1"/>
    </source>
</evidence>
<sequence length="157" mass="17125">MQIDAVEPDVDADALLPGAQFIDAFRVEIHDPTLDARHAAIRMIEHGPRWIDALMALRNLIVAPFGLKTPAPGKSAAGDRIGIFPVVSETSEQIVAGFNDSHLDFRVVVNVGHGATGRSVTTSTLVLTHNRLGRAYLATIMPFHRLVVRSMLRRLAD</sequence>
<dbReference type="EMBL" id="JXXE01000148">
    <property type="protein sequence ID" value="KIZ45568.1"/>
    <property type="molecule type" value="Genomic_DNA"/>
</dbReference>
<proteinExistence type="predicted"/>
<dbReference type="Proteomes" id="UP000032515">
    <property type="component" value="Unassembled WGS sequence"/>
</dbReference>
<dbReference type="OrthoDB" id="7058586at2"/>
<accession>A0A0D7EXM0</accession>
<comment type="caution">
    <text evidence="1">The sequence shown here is derived from an EMBL/GenBank/DDBJ whole genome shotgun (WGS) entry which is preliminary data.</text>
</comment>
<reference evidence="1 2" key="1">
    <citation type="submission" date="2014-11" db="EMBL/GenBank/DDBJ databases">
        <title>Genomics and ecophysiology of heterotrophic nitrogen fixing bacteria isolated from estuarine surface water.</title>
        <authorList>
            <person name="Bentzon-Tilia M."/>
            <person name="Severin I."/>
            <person name="Hansen L.H."/>
            <person name="Riemann L."/>
        </authorList>
    </citation>
    <scope>NUCLEOTIDE SEQUENCE [LARGE SCALE GENOMIC DNA]</scope>
    <source>
        <strain evidence="1 2">BAL398</strain>
    </source>
</reference>
<protein>
    <recommendedName>
        <fullName evidence="3">DUF2867 domain-containing protein</fullName>
    </recommendedName>
</protein>
<gene>
    <name evidence="1" type="ORF">OO17_07625</name>
</gene>
<name>A0A0D7EXM0_RHOPL</name>
<organism evidence="1 2">
    <name type="scientific">Rhodopseudomonas palustris</name>
    <dbReference type="NCBI Taxonomy" id="1076"/>
    <lineage>
        <taxon>Bacteria</taxon>
        <taxon>Pseudomonadati</taxon>
        <taxon>Pseudomonadota</taxon>
        <taxon>Alphaproteobacteria</taxon>
        <taxon>Hyphomicrobiales</taxon>
        <taxon>Nitrobacteraceae</taxon>
        <taxon>Rhodopseudomonas</taxon>
    </lineage>
</organism>
<dbReference type="Pfam" id="PF11066">
    <property type="entry name" value="DUF2867"/>
    <property type="match status" value="1"/>
</dbReference>
<dbReference type="PATRIC" id="fig|1076.23.peg.748"/>
<dbReference type="AlphaFoldDB" id="A0A0D7EXM0"/>
<evidence type="ECO:0008006" key="3">
    <source>
        <dbReference type="Google" id="ProtNLM"/>
    </source>
</evidence>
<dbReference type="RefSeq" id="WP_044408092.1">
    <property type="nucleotide sequence ID" value="NZ_JXXE01000148.1"/>
</dbReference>
<dbReference type="InterPro" id="IPR021295">
    <property type="entry name" value="DUF2867"/>
</dbReference>